<organism evidence="2 3">
    <name type="scientific">Rhodotorula paludigena</name>
    <dbReference type="NCBI Taxonomy" id="86838"/>
    <lineage>
        <taxon>Eukaryota</taxon>
        <taxon>Fungi</taxon>
        <taxon>Dikarya</taxon>
        <taxon>Basidiomycota</taxon>
        <taxon>Pucciniomycotina</taxon>
        <taxon>Microbotryomycetes</taxon>
        <taxon>Sporidiobolales</taxon>
        <taxon>Sporidiobolaceae</taxon>
        <taxon>Rhodotorula</taxon>
    </lineage>
</organism>
<feature type="compositionally biased region" description="Polar residues" evidence="1">
    <location>
        <begin position="206"/>
        <end position="218"/>
    </location>
</feature>
<feature type="region of interest" description="Disordered" evidence="1">
    <location>
        <begin position="1"/>
        <end position="24"/>
    </location>
</feature>
<comment type="caution">
    <text evidence="2">The sequence shown here is derived from an EMBL/GenBank/DDBJ whole genome shotgun (WGS) entry which is preliminary data.</text>
</comment>
<evidence type="ECO:0000313" key="2">
    <source>
        <dbReference type="EMBL" id="GJN89386.1"/>
    </source>
</evidence>
<evidence type="ECO:0000313" key="3">
    <source>
        <dbReference type="Proteomes" id="UP001342314"/>
    </source>
</evidence>
<protein>
    <submittedName>
        <fullName evidence="2">Uncharacterized protein</fullName>
    </submittedName>
</protein>
<gene>
    <name evidence="2" type="ORF">Rhopal_002366-T1</name>
</gene>
<dbReference type="AlphaFoldDB" id="A0AAV5G9V4"/>
<proteinExistence type="predicted"/>
<reference evidence="2 3" key="1">
    <citation type="submission" date="2021-12" db="EMBL/GenBank/DDBJ databases">
        <title>High titer production of polyol ester of fatty acids by Rhodotorula paludigena BS15 towards product separation-free biomass refinery.</title>
        <authorList>
            <person name="Mano J."/>
            <person name="Ono H."/>
            <person name="Tanaka T."/>
            <person name="Naito K."/>
            <person name="Sushida H."/>
            <person name="Ike M."/>
            <person name="Tokuyasu K."/>
            <person name="Kitaoka M."/>
        </authorList>
    </citation>
    <scope>NUCLEOTIDE SEQUENCE [LARGE SCALE GENOMIC DNA]</scope>
    <source>
        <strain evidence="2 3">BS15</strain>
    </source>
</reference>
<dbReference type="Proteomes" id="UP001342314">
    <property type="component" value="Unassembled WGS sequence"/>
</dbReference>
<feature type="compositionally biased region" description="Basic and acidic residues" evidence="1">
    <location>
        <begin position="192"/>
        <end position="202"/>
    </location>
</feature>
<sequence>MDWELIAGPSGAQPVAGPSGAQSSAAINLTMSSSPDDAQLTWPTDFPAAQQSCQPLKQSSSEDNFPILKSLSPSSRLLLDTTITIRDQSLDNLNGWSLVGAIANPNIADAKRNALVQELRARTRHGVLRLSPGEINVTSLPSSSAPSTIGAEDNLIDFSPGPFHFLERHDETLLKVSESTYVAVKDVKGKSKDIKGKGKATEEEPTTMSIKITRTTLDPTGARQRLTAKHPIPPAPREEEARKLKDVIAVLYDVYVRMRGKMKKSRSNAADEDVIAASAMIDGKASESAKRRFRRIDHAASSAAALVARFFSVVRGTGTGQGMQSQTAKQGDPQNGVIKKMVDKVAFWWGKGNPSTLQKYSAEALTLSLRDTPKMLAVDHPHLATQPSNVVVNASTYDDVVSHPSFQPPLASLRASALSIATQMSAHGCSVNDITHMRLLYTLLPDLDRDIRAALAASRTSVGGRTPVTAGLCPIADDEAIGANTNAVSTLWTGVAHRFLKEKIKEELARLNTAGLVVQPDQVTFNKSRSGLAFYARSGSPTAKLAVGILTQQQETVSLTLLYRVTNSSMPLLCMKRGALGDASILISEQLAGGKNTIQSGAVSVYFTDADEKNDGCETFTGELATDPALGHLFLMAVYTCAEDLPEPGSSQRVRDKAQQFFGTKGHVQDVISIIQQTYRTEFDRLITLLSSCAVSLQPAGTGFPNTFSGPAGLDALHLCARLLAKFETHISSTAKTSAVVNTIAKLTSQFNYALICMACTPTPRDTTRLFEKSSTSVNSEGKVPQTGSQELKQKLRILDKQIRLVSIVKFKDVKASTGNGNGNGPLYRGGTPI</sequence>
<evidence type="ECO:0000256" key="1">
    <source>
        <dbReference type="SAM" id="MobiDB-lite"/>
    </source>
</evidence>
<feature type="region of interest" description="Disordered" evidence="1">
    <location>
        <begin position="192"/>
        <end position="240"/>
    </location>
</feature>
<dbReference type="EMBL" id="BQKY01000004">
    <property type="protein sequence ID" value="GJN89386.1"/>
    <property type="molecule type" value="Genomic_DNA"/>
</dbReference>
<keyword evidence="3" id="KW-1185">Reference proteome</keyword>
<accession>A0AAV5G9V4</accession>
<name>A0AAV5G9V4_9BASI</name>